<organism evidence="2 3">
    <name type="scientific">Hoylesella buccalis ATCC 35310</name>
    <dbReference type="NCBI Taxonomy" id="679190"/>
    <lineage>
        <taxon>Bacteria</taxon>
        <taxon>Pseudomonadati</taxon>
        <taxon>Bacteroidota</taxon>
        <taxon>Bacteroidia</taxon>
        <taxon>Bacteroidales</taxon>
        <taxon>Prevotellaceae</taxon>
        <taxon>Hoylesella</taxon>
    </lineage>
</organism>
<evidence type="ECO:0000313" key="3">
    <source>
        <dbReference type="Proteomes" id="UP000005283"/>
    </source>
</evidence>
<dbReference type="EMBL" id="ADEG01000113">
    <property type="protein sequence ID" value="EFA90882.1"/>
    <property type="molecule type" value="Genomic_DNA"/>
</dbReference>
<proteinExistence type="predicted"/>
<evidence type="ECO:0000256" key="1">
    <source>
        <dbReference type="SAM" id="Phobius"/>
    </source>
</evidence>
<feature type="transmembrane region" description="Helical" evidence="1">
    <location>
        <begin position="29"/>
        <end position="48"/>
    </location>
</feature>
<gene>
    <name evidence="2" type="ORF">HMPREF0650_0094</name>
</gene>
<keyword evidence="1" id="KW-0812">Transmembrane</keyword>
<keyword evidence="1" id="KW-1133">Transmembrane helix</keyword>
<comment type="caution">
    <text evidence="2">The sequence shown here is derived from an EMBL/GenBank/DDBJ whole genome shotgun (WGS) entry which is preliminary data.</text>
</comment>
<accession>D1W979</accession>
<sequence length="176" mass="19882">MALSVVAFAVSLVCAILYSKPVKSVEVIISAFSVLVTVLIGWNIYTVVDFDKKTNSMEIKIRSVIERMNKEMKHTVRAYTLFLSAGNGYSMGNIEIAIDNYISAIEESIKGNEREPINLSLHELSDMSAFYSSRNIVPKIKKEEKARYISTLYRLNHDEYHSYDIDKIIAMIDSAG</sequence>
<dbReference type="Proteomes" id="UP000005283">
    <property type="component" value="Unassembled WGS sequence"/>
</dbReference>
<keyword evidence="1" id="KW-0472">Membrane</keyword>
<protein>
    <submittedName>
        <fullName evidence="2">Uncharacterized protein</fullName>
    </submittedName>
</protein>
<evidence type="ECO:0000313" key="2">
    <source>
        <dbReference type="EMBL" id="EFA90882.1"/>
    </source>
</evidence>
<name>D1W979_9BACT</name>
<dbReference type="AlphaFoldDB" id="D1W979"/>
<keyword evidence="3" id="KW-1185">Reference proteome</keyword>
<reference evidence="2 3" key="1">
    <citation type="submission" date="2009-12" db="EMBL/GenBank/DDBJ databases">
        <title>Genome Sequence of Prevotella buccalis ATCC 35310.</title>
        <authorList>
            <person name="Durkin A.S."/>
            <person name="Madupu R."/>
            <person name="Torralba M."/>
            <person name="Methe B."/>
            <person name="Sutton G."/>
            <person name="Strausberg R.L."/>
            <person name="Nelson K.E."/>
        </authorList>
    </citation>
    <scope>NUCLEOTIDE SEQUENCE [LARGE SCALE GENOMIC DNA]</scope>
    <source>
        <strain evidence="2 3">ATCC 35310</strain>
    </source>
</reference>